<evidence type="ECO:0000313" key="3">
    <source>
        <dbReference type="Proteomes" id="UP001597542"/>
    </source>
</evidence>
<dbReference type="RefSeq" id="WP_350563924.1">
    <property type="nucleotide sequence ID" value="NZ_JBHUKQ010000003.1"/>
</dbReference>
<gene>
    <name evidence="2" type="ORF">ACFSUT_04440</name>
</gene>
<evidence type="ECO:0000256" key="1">
    <source>
        <dbReference type="SAM" id="MobiDB-lite"/>
    </source>
</evidence>
<dbReference type="Proteomes" id="UP001597542">
    <property type="component" value="Unassembled WGS sequence"/>
</dbReference>
<protein>
    <recommendedName>
        <fullName evidence="4">YbaB/EbfC DNA-binding family protein</fullName>
    </recommendedName>
</protein>
<accession>A0ABW5HR70</accession>
<comment type="caution">
    <text evidence="2">The sequence shown here is derived from an EMBL/GenBank/DDBJ whole genome shotgun (WGS) entry which is preliminary data.</text>
</comment>
<organism evidence="2 3">
    <name type="scientific">Amycolatopsis albidoflavus</name>
    <dbReference type="NCBI Taxonomy" id="102226"/>
    <lineage>
        <taxon>Bacteria</taxon>
        <taxon>Bacillati</taxon>
        <taxon>Actinomycetota</taxon>
        <taxon>Actinomycetes</taxon>
        <taxon>Pseudonocardiales</taxon>
        <taxon>Pseudonocardiaceae</taxon>
        <taxon>Amycolatopsis</taxon>
    </lineage>
</organism>
<evidence type="ECO:0008006" key="4">
    <source>
        <dbReference type="Google" id="ProtNLM"/>
    </source>
</evidence>
<proteinExistence type="predicted"/>
<keyword evidence="3" id="KW-1185">Reference proteome</keyword>
<feature type="compositionally biased region" description="Basic and acidic residues" evidence="1">
    <location>
        <begin position="18"/>
        <end position="36"/>
    </location>
</feature>
<feature type="region of interest" description="Disordered" evidence="1">
    <location>
        <begin position="93"/>
        <end position="117"/>
    </location>
</feature>
<dbReference type="EMBL" id="JBHUKQ010000003">
    <property type="protein sequence ID" value="MFD2479514.1"/>
    <property type="molecule type" value="Genomic_DNA"/>
</dbReference>
<name>A0ABW5HR70_9PSEU</name>
<sequence length="245" mass="26387">MDDGRWGFEEAEDWEYEQSARAEEPVPDEDRLVGRDPDRIISVTVSPGAEVLAVAVDRDWTRAVDPRGLHSSVVAAANAATMAALARQVEDVQRNPPAPPDFGGSQSRSADESPLSPDDMLRLVDAATSEMNRFTEQAAAVVDRRLTAESAGGHLSGAAINGQVVDISIDPTWAGSVRSTEIASEIKDVLQQLHVATTPPEIINGPQGSAIAEIMGMLYDPQRLSRRVGLLPPLNGETTEERRND</sequence>
<feature type="region of interest" description="Disordered" evidence="1">
    <location>
        <begin position="1"/>
        <end position="36"/>
    </location>
</feature>
<evidence type="ECO:0000313" key="2">
    <source>
        <dbReference type="EMBL" id="MFD2479514.1"/>
    </source>
</evidence>
<reference evidence="3" key="1">
    <citation type="journal article" date="2019" name="Int. J. Syst. Evol. Microbiol.">
        <title>The Global Catalogue of Microorganisms (GCM) 10K type strain sequencing project: providing services to taxonomists for standard genome sequencing and annotation.</title>
        <authorList>
            <consortium name="The Broad Institute Genomics Platform"/>
            <consortium name="The Broad Institute Genome Sequencing Center for Infectious Disease"/>
            <person name="Wu L."/>
            <person name="Ma J."/>
        </authorList>
    </citation>
    <scope>NUCLEOTIDE SEQUENCE [LARGE SCALE GENOMIC DNA]</scope>
    <source>
        <strain evidence="3">CGMCC 4.7638</strain>
    </source>
</reference>